<dbReference type="Proteomes" id="UP000482155">
    <property type="component" value="Unassembled WGS sequence"/>
</dbReference>
<comment type="caution">
    <text evidence="7">The sequence shown here is derived from an EMBL/GenBank/DDBJ whole genome shotgun (WGS) entry which is preliminary data.</text>
</comment>
<reference evidence="7 8" key="1">
    <citation type="submission" date="2020-02" db="EMBL/GenBank/DDBJ databases">
        <authorList>
            <person name="Kim M.K."/>
        </authorList>
    </citation>
    <scope>NUCLEOTIDE SEQUENCE [LARGE SCALE GENOMIC DNA]</scope>
    <source>
        <strain evidence="7 8">17J57-3</strain>
    </source>
</reference>
<keyword evidence="3 6" id="KW-0812">Transmembrane</keyword>
<dbReference type="InterPro" id="IPR000390">
    <property type="entry name" value="Small_drug/metabolite_transptr"/>
</dbReference>
<proteinExistence type="predicted"/>
<dbReference type="RefSeq" id="WP_163961552.1">
    <property type="nucleotide sequence ID" value="NZ_JAAIVB010000021.1"/>
</dbReference>
<keyword evidence="2" id="KW-1003">Cell membrane</keyword>
<name>A0A6B3SQ81_9BURK</name>
<feature type="transmembrane region" description="Helical" evidence="6">
    <location>
        <begin position="93"/>
        <end position="110"/>
    </location>
</feature>
<evidence type="ECO:0008006" key="9">
    <source>
        <dbReference type="Google" id="ProtNLM"/>
    </source>
</evidence>
<dbReference type="EMBL" id="JAAIVB010000021">
    <property type="protein sequence ID" value="NEX60886.1"/>
    <property type="molecule type" value="Genomic_DNA"/>
</dbReference>
<dbReference type="AlphaFoldDB" id="A0A6B3SQ81"/>
<gene>
    <name evidence="7" type="ORF">G3574_07340</name>
</gene>
<organism evidence="7 8">
    <name type="scientific">Noviherbaspirillum galbum</name>
    <dbReference type="NCBI Taxonomy" id="2709383"/>
    <lineage>
        <taxon>Bacteria</taxon>
        <taxon>Pseudomonadati</taxon>
        <taxon>Pseudomonadota</taxon>
        <taxon>Betaproteobacteria</taxon>
        <taxon>Burkholderiales</taxon>
        <taxon>Oxalobacteraceae</taxon>
        <taxon>Noviherbaspirillum</taxon>
    </lineage>
</organism>
<keyword evidence="8" id="KW-1185">Reference proteome</keyword>
<evidence type="ECO:0000256" key="3">
    <source>
        <dbReference type="ARBA" id="ARBA00022692"/>
    </source>
</evidence>
<keyword evidence="4 6" id="KW-1133">Transmembrane helix</keyword>
<dbReference type="GO" id="GO:0022857">
    <property type="term" value="F:transmembrane transporter activity"/>
    <property type="evidence" value="ECO:0007669"/>
    <property type="project" value="InterPro"/>
</dbReference>
<dbReference type="Gene3D" id="1.10.3730.20">
    <property type="match status" value="1"/>
</dbReference>
<dbReference type="SUPFAM" id="SSF103481">
    <property type="entry name" value="Multidrug resistance efflux transporter EmrE"/>
    <property type="match status" value="1"/>
</dbReference>
<evidence type="ECO:0000256" key="2">
    <source>
        <dbReference type="ARBA" id="ARBA00022475"/>
    </source>
</evidence>
<feature type="transmembrane region" description="Helical" evidence="6">
    <location>
        <begin position="33"/>
        <end position="54"/>
    </location>
</feature>
<evidence type="ECO:0000256" key="4">
    <source>
        <dbReference type="ARBA" id="ARBA00022989"/>
    </source>
</evidence>
<keyword evidence="5 6" id="KW-0472">Membrane</keyword>
<dbReference type="GO" id="GO:0005886">
    <property type="term" value="C:plasma membrane"/>
    <property type="evidence" value="ECO:0007669"/>
    <property type="project" value="UniProtKB-SubCell"/>
</dbReference>
<evidence type="ECO:0000256" key="6">
    <source>
        <dbReference type="SAM" id="Phobius"/>
    </source>
</evidence>
<evidence type="ECO:0000256" key="5">
    <source>
        <dbReference type="ARBA" id="ARBA00023136"/>
    </source>
</evidence>
<feature type="transmembrane region" description="Helical" evidence="6">
    <location>
        <begin position="66"/>
        <end position="87"/>
    </location>
</feature>
<sequence>MKEPLLALIAICLNVGAQLASKQAGTVQAGQGWAAWLSPWLISALAMYGLAFILMVRVYAANPLSVASPVMAGGVFILVSIASSWLLGEAFGPGKIAGIALIFFGIVMLSRS</sequence>
<evidence type="ECO:0000313" key="7">
    <source>
        <dbReference type="EMBL" id="NEX60886.1"/>
    </source>
</evidence>
<evidence type="ECO:0000256" key="1">
    <source>
        <dbReference type="ARBA" id="ARBA00004651"/>
    </source>
</evidence>
<evidence type="ECO:0000313" key="8">
    <source>
        <dbReference type="Proteomes" id="UP000482155"/>
    </source>
</evidence>
<protein>
    <recommendedName>
        <fullName evidence="9">EamA domain-containing protein</fullName>
    </recommendedName>
</protein>
<accession>A0A6B3SQ81</accession>
<dbReference type="InterPro" id="IPR037185">
    <property type="entry name" value="EmrE-like"/>
</dbReference>
<dbReference type="PANTHER" id="PTHR30561">
    <property type="entry name" value="SMR FAMILY PROTON-DEPENDENT DRUG EFFLUX TRANSPORTER SUGE"/>
    <property type="match status" value="1"/>
</dbReference>
<dbReference type="PANTHER" id="PTHR30561:SF9">
    <property type="entry name" value="4-AMINO-4-DEOXY-L-ARABINOSE-PHOSPHOUNDECAPRENOL FLIPPASE SUBUNIT ARNF-RELATED"/>
    <property type="match status" value="1"/>
</dbReference>
<comment type="subcellular location">
    <subcellularLocation>
        <location evidence="1">Cell membrane</location>
        <topology evidence="1">Multi-pass membrane protein</topology>
    </subcellularLocation>
</comment>